<dbReference type="GO" id="GO:0047533">
    <property type="term" value="F:2,5-dioxovalerate dehydrogenase (NADP+) activity"/>
    <property type="evidence" value="ECO:0007669"/>
    <property type="project" value="UniProtKB-EC"/>
</dbReference>
<keyword evidence="1" id="KW-0560">Oxidoreductase</keyword>
<protein>
    <recommendedName>
        <fullName evidence="4">2,5-dioxovalerate dehydrogenase</fullName>
        <ecNumber evidence="4">1.2.1.26</ecNumber>
    </recommendedName>
</protein>
<dbReference type="SUPFAM" id="SSF53720">
    <property type="entry name" value="ALDH-like"/>
    <property type="match status" value="1"/>
</dbReference>
<evidence type="ECO:0000256" key="2">
    <source>
        <dbReference type="ARBA" id="ARBA00050769"/>
    </source>
</evidence>
<dbReference type="InterPro" id="IPR015590">
    <property type="entry name" value="Aldehyde_DH_dom"/>
</dbReference>
<comment type="caution">
    <text evidence="6">The sequence shown here is derived from an EMBL/GenBank/DDBJ whole genome shotgun (WGS) entry which is preliminary data.</text>
</comment>
<name>A0A561B7H5_9ACTN</name>
<dbReference type="InterPro" id="IPR044151">
    <property type="entry name" value="ALDH_KGSADH"/>
</dbReference>
<sequence>MPTELTGEMYLGAERVLGTAGTVHGADPRTGTQLAPAYGLGTRADAARAAELAAAAFGAYRATGPKERAAFLDQVADNIDALGDTLVERVQLETGIVEARVRGELARTTNQLRLFATVVRDGSWAGARIDPALPDRTPLPRPDIRQRKVPLGPVAVFGASNFPLAFSVAGGDTAAALAAGCPVVVKAHNAHPGTSELVAGAIRAAVAEHGLPDGVFSMVYGSGAEVGIALVEHPGIKAVGFTGSRSGGTALMNAAAARPVPIPVYAEMSSINPVFLLPGALAADAAGIATGYVGSLTMGVGQLCTNPGLVFIVDGPGADAFEAAVAEQVPACPALPMLNAGIHSSYTEGVAKLGALDQVEEVAAGQDDAAIVAAGQAHVFRTTGAAFAAEPALQDEVFGSASLVVRVRDTAELLEAVAGLEGQLTATVHATGSDHAVAAELLPALEEKVGRILFNGWPTGVDVGPAMVHGGPFPATSDGRSTSVGTLAIERFLRPVAYQNVPAELLPAAIDTSNSLGLWRLVDGELGRG</sequence>
<reference evidence="6 7" key="1">
    <citation type="submission" date="2019-06" db="EMBL/GenBank/DDBJ databases">
        <title>Sequencing the genomes of 1000 actinobacteria strains.</title>
        <authorList>
            <person name="Klenk H.-P."/>
        </authorList>
    </citation>
    <scope>NUCLEOTIDE SEQUENCE [LARGE SCALE GENOMIC DNA]</scope>
    <source>
        <strain evidence="6 7">DSM 24683</strain>
    </source>
</reference>
<evidence type="ECO:0000313" key="6">
    <source>
        <dbReference type="EMBL" id="TWD74727.1"/>
    </source>
</evidence>
<proteinExistence type="predicted"/>
<dbReference type="EC" id="1.2.1.26" evidence="4"/>
<organism evidence="6 7">
    <name type="scientific">Kribbella amoyensis</name>
    <dbReference type="NCBI Taxonomy" id="996641"/>
    <lineage>
        <taxon>Bacteria</taxon>
        <taxon>Bacillati</taxon>
        <taxon>Actinomycetota</taxon>
        <taxon>Actinomycetes</taxon>
        <taxon>Propionibacteriales</taxon>
        <taxon>Kribbellaceae</taxon>
        <taxon>Kribbella</taxon>
    </lineage>
</organism>
<dbReference type="FunFam" id="3.40.605.10:FF:000037">
    <property type="entry name" value="NADP-dependent fatty aldehyde dehydrogenase"/>
    <property type="match status" value="1"/>
</dbReference>
<dbReference type="CDD" id="cd07129">
    <property type="entry name" value="ALDH_KGSADH"/>
    <property type="match status" value="1"/>
</dbReference>
<feature type="domain" description="Aldehyde dehydrogenase" evidence="5">
    <location>
        <begin position="23"/>
        <end position="464"/>
    </location>
</feature>
<dbReference type="InterPro" id="IPR016162">
    <property type="entry name" value="Ald_DH_N"/>
</dbReference>
<dbReference type="PANTHER" id="PTHR43353">
    <property type="entry name" value="SUCCINATE-SEMIALDEHYDE DEHYDROGENASE, MITOCHONDRIAL"/>
    <property type="match status" value="1"/>
</dbReference>
<keyword evidence="7" id="KW-1185">Reference proteome</keyword>
<evidence type="ECO:0000256" key="3">
    <source>
        <dbReference type="ARBA" id="ARBA00051918"/>
    </source>
</evidence>
<dbReference type="Gene3D" id="3.40.309.10">
    <property type="entry name" value="Aldehyde Dehydrogenase, Chain A, domain 2"/>
    <property type="match status" value="1"/>
</dbReference>
<dbReference type="EMBL" id="VIVK01000002">
    <property type="protein sequence ID" value="TWD74727.1"/>
    <property type="molecule type" value="Genomic_DNA"/>
</dbReference>
<evidence type="ECO:0000259" key="5">
    <source>
        <dbReference type="Pfam" id="PF00171"/>
    </source>
</evidence>
<dbReference type="Proteomes" id="UP000318380">
    <property type="component" value="Unassembled WGS sequence"/>
</dbReference>
<dbReference type="AlphaFoldDB" id="A0A561B7H5"/>
<dbReference type="InterPro" id="IPR050740">
    <property type="entry name" value="Aldehyde_DH_Superfamily"/>
</dbReference>
<dbReference type="RefSeq" id="WP_145813515.1">
    <property type="nucleotide sequence ID" value="NZ_VIVK01000002.1"/>
</dbReference>
<comment type="catalytic activity">
    <reaction evidence="2">
        <text>2,5-dioxopentanoate + NAD(+) + H2O = 2-oxoglutarate + NADH + 2 H(+)</text>
        <dbReference type="Rhea" id="RHEA:47152"/>
        <dbReference type="ChEBI" id="CHEBI:15377"/>
        <dbReference type="ChEBI" id="CHEBI:15378"/>
        <dbReference type="ChEBI" id="CHEBI:16810"/>
        <dbReference type="ChEBI" id="CHEBI:57540"/>
        <dbReference type="ChEBI" id="CHEBI:57945"/>
        <dbReference type="ChEBI" id="CHEBI:58136"/>
    </reaction>
</comment>
<evidence type="ECO:0000313" key="7">
    <source>
        <dbReference type="Proteomes" id="UP000318380"/>
    </source>
</evidence>
<accession>A0A561B7H5</accession>
<dbReference type="Gene3D" id="3.40.605.10">
    <property type="entry name" value="Aldehyde Dehydrogenase, Chain A, domain 1"/>
    <property type="match status" value="1"/>
</dbReference>
<dbReference type="InterPro" id="IPR016163">
    <property type="entry name" value="Ald_DH_C"/>
</dbReference>
<dbReference type="OrthoDB" id="9770537at2"/>
<dbReference type="PANTHER" id="PTHR43353:SF3">
    <property type="entry name" value="ALDEHYDE DEHYDROGENASE-RELATED"/>
    <property type="match status" value="1"/>
</dbReference>
<evidence type="ECO:0000256" key="4">
    <source>
        <dbReference type="ARBA" id="ARBA00067023"/>
    </source>
</evidence>
<dbReference type="InterPro" id="IPR016161">
    <property type="entry name" value="Ald_DH/histidinol_DH"/>
</dbReference>
<gene>
    <name evidence="6" type="ORF">FB561_6158</name>
</gene>
<dbReference type="Pfam" id="PF00171">
    <property type="entry name" value="Aldedh"/>
    <property type="match status" value="1"/>
</dbReference>
<comment type="catalytic activity">
    <reaction evidence="3">
        <text>2,5-dioxopentanoate + NADP(+) + H2O = 2-oxoglutarate + NADPH + 2 H(+)</text>
        <dbReference type="Rhea" id="RHEA:11296"/>
        <dbReference type="ChEBI" id="CHEBI:15377"/>
        <dbReference type="ChEBI" id="CHEBI:15378"/>
        <dbReference type="ChEBI" id="CHEBI:16810"/>
        <dbReference type="ChEBI" id="CHEBI:57783"/>
        <dbReference type="ChEBI" id="CHEBI:58136"/>
        <dbReference type="ChEBI" id="CHEBI:58349"/>
        <dbReference type="EC" id="1.2.1.26"/>
    </reaction>
</comment>
<evidence type="ECO:0000256" key="1">
    <source>
        <dbReference type="ARBA" id="ARBA00023002"/>
    </source>
</evidence>